<accession>A0A8B6HIU9</accession>
<reference evidence="1" key="1">
    <citation type="submission" date="2018-11" db="EMBL/GenBank/DDBJ databases">
        <authorList>
            <person name="Alioto T."/>
            <person name="Alioto T."/>
        </authorList>
    </citation>
    <scope>NUCLEOTIDE SEQUENCE</scope>
</reference>
<comment type="caution">
    <text evidence="1">The sequence shown here is derived from an EMBL/GenBank/DDBJ whole genome shotgun (WGS) entry which is preliminary data.</text>
</comment>
<sequence length="103" mass="11844">MFNLCKFIDAELNQETAQELIDEARPDLIEDIGLNLRLPPRIVKRGRPKGAEVTVIGLPKKRYHQESYPFLKEHLRKTRKASNAEEINQNNDDVDFGLFGLPV</sequence>
<dbReference type="EMBL" id="UYJE01010074">
    <property type="protein sequence ID" value="VDI79431.1"/>
    <property type="molecule type" value="Genomic_DNA"/>
</dbReference>
<evidence type="ECO:0000313" key="2">
    <source>
        <dbReference type="Proteomes" id="UP000596742"/>
    </source>
</evidence>
<proteinExistence type="predicted"/>
<evidence type="ECO:0000313" key="1">
    <source>
        <dbReference type="EMBL" id="VDI79431.1"/>
    </source>
</evidence>
<dbReference type="OrthoDB" id="6784470at2759"/>
<dbReference type="AlphaFoldDB" id="A0A8B6HIU9"/>
<protein>
    <submittedName>
        <fullName evidence="1">Uncharacterized protein</fullName>
    </submittedName>
</protein>
<dbReference type="Proteomes" id="UP000596742">
    <property type="component" value="Unassembled WGS sequence"/>
</dbReference>
<organism evidence="1 2">
    <name type="scientific">Mytilus galloprovincialis</name>
    <name type="common">Mediterranean mussel</name>
    <dbReference type="NCBI Taxonomy" id="29158"/>
    <lineage>
        <taxon>Eukaryota</taxon>
        <taxon>Metazoa</taxon>
        <taxon>Spiralia</taxon>
        <taxon>Lophotrochozoa</taxon>
        <taxon>Mollusca</taxon>
        <taxon>Bivalvia</taxon>
        <taxon>Autobranchia</taxon>
        <taxon>Pteriomorphia</taxon>
        <taxon>Mytilida</taxon>
        <taxon>Mytiloidea</taxon>
        <taxon>Mytilidae</taxon>
        <taxon>Mytilinae</taxon>
        <taxon>Mytilus</taxon>
    </lineage>
</organism>
<keyword evidence="2" id="KW-1185">Reference proteome</keyword>
<gene>
    <name evidence="1" type="ORF">MGAL_10B033504</name>
</gene>
<name>A0A8B6HIU9_MYTGA</name>